<dbReference type="PANTHER" id="PTHR48098">
    <property type="entry name" value="ENTEROCHELIN ESTERASE-RELATED"/>
    <property type="match status" value="1"/>
</dbReference>
<name>A0A387HP49_9ACTN</name>
<dbReference type="Pfam" id="PF00756">
    <property type="entry name" value="Esterase"/>
    <property type="match status" value="1"/>
</dbReference>
<dbReference type="InterPro" id="IPR029058">
    <property type="entry name" value="AB_hydrolase_fold"/>
</dbReference>
<dbReference type="AlphaFoldDB" id="A0A387HP49"/>
<dbReference type="KEGG" id="shun:DWB77_06775"/>
<dbReference type="InterPro" id="IPR050583">
    <property type="entry name" value="Mycobacterial_A85_antigen"/>
</dbReference>
<dbReference type="EMBL" id="CP032698">
    <property type="protein sequence ID" value="AYG84561.1"/>
    <property type="molecule type" value="Genomic_DNA"/>
</dbReference>
<gene>
    <name evidence="2" type="ORF">DWB77_06775</name>
</gene>
<dbReference type="Gene3D" id="3.40.50.1820">
    <property type="entry name" value="alpha/beta hydrolase"/>
    <property type="match status" value="1"/>
</dbReference>
<accession>A0A387HP49</accession>
<evidence type="ECO:0000313" key="2">
    <source>
        <dbReference type="EMBL" id="AYG84561.1"/>
    </source>
</evidence>
<evidence type="ECO:0000256" key="1">
    <source>
        <dbReference type="SAM" id="Phobius"/>
    </source>
</evidence>
<dbReference type="PANTHER" id="PTHR48098:SF1">
    <property type="entry name" value="DIACYLGLYCEROL ACYLTRANSFERASE_MYCOLYLTRANSFERASE AG85A"/>
    <property type="match status" value="1"/>
</dbReference>
<feature type="transmembrane region" description="Helical" evidence="1">
    <location>
        <begin position="29"/>
        <end position="55"/>
    </location>
</feature>
<dbReference type="Proteomes" id="UP000271554">
    <property type="component" value="Chromosome"/>
</dbReference>
<keyword evidence="3" id="KW-1185">Reference proteome</keyword>
<evidence type="ECO:0008006" key="4">
    <source>
        <dbReference type="Google" id="ProtNLM"/>
    </source>
</evidence>
<dbReference type="SUPFAM" id="SSF53474">
    <property type="entry name" value="alpha/beta-Hydrolases"/>
    <property type="match status" value="1"/>
</dbReference>
<keyword evidence="1" id="KW-1133">Transmembrane helix</keyword>
<organism evidence="2 3">
    <name type="scientific">Streptomyces hundungensis</name>
    <dbReference type="NCBI Taxonomy" id="1077946"/>
    <lineage>
        <taxon>Bacteria</taxon>
        <taxon>Bacillati</taxon>
        <taxon>Actinomycetota</taxon>
        <taxon>Actinomycetes</taxon>
        <taxon>Kitasatosporales</taxon>
        <taxon>Streptomycetaceae</taxon>
        <taxon>Streptomyces</taxon>
    </lineage>
</organism>
<feature type="transmembrane region" description="Helical" evidence="1">
    <location>
        <begin position="67"/>
        <end position="88"/>
    </location>
</feature>
<keyword evidence="1" id="KW-0472">Membrane</keyword>
<dbReference type="GO" id="GO:0016747">
    <property type="term" value="F:acyltransferase activity, transferring groups other than amino-acyl groups"/>
    <property type="evidence" value="ECO:0007669"/>
    <property type="project" value="TreeGrafter"/>
</dbReference>
<evidence type="ECO:0000313" key="3">
    <source>
        <dbReference type="Proteomes" id="UP000271554"/>
    </source>
</evidence>
<protein>
    <recommendedName>
        <fullName evidence="4">Esterase</fullName>
    </recommendedName>
</protein>
<sequence length="398" mass="43010">MRTPEAVRLDDGHAAASGRAVRRECSGPMGLTSTTTVAVAVCCTMLGIALVVWQWPRLSGLGWRPVLGRVGLLCAVQLLLFSTVGLAANKSFLFYGSWADLFGRQDGVGVLGAESAVSPGVKVAGKQKVDVPGAGKPSIGGEVQKVSVQGERSRIVTPAYVYLPPEYFQKGYETKSFPVTVVLTGFPGTAENLIKGLHYPKTAWTLSKQHKTQPMILVMMRPTIAPPRNTQCIDIPGGPQTETFFADDLRKAISGTYRVGTKPRNWGFIGDSTGGYCALKIALHHPEAYAAGVGLSADYKPEVDLQSGDLFHGNRHEEKRSDLLWSLDHLPQGNSSFLVTTSKQGESNLKETQKFIAKVKKPAHVSSITLASGGHNFNTWLREIPPSLEWLSARLDAN</sequence>
<keyword evidence="1" id="KW-0812">Transmembrane</keyword>
<reference evidence="2 3" key="1">
    <citation type="submission" date="2018-10" db="EMBL/GenBank/DDBJ databases">
        <title>Relationship between Morphology and Antimicrobial Activity in Streptomyces.</title>
        <authorList>
            <person name="Kang H.J."/>
            <person name="Kim S.B."/>
        </authorList>
    </citation>
    <scope>NUCLEOTIDE SEQUENCE [LARGE SCALE GENOMIC DNA]</scope>
    <source>
        <strain evidence="2 3">BH38</strain>
    </source>
</reference>
<proteinExistence type="predicted"/>
<dbReference type="InterPro" id="IPR000801">
    <property type="entry name" value="Esterase-like"/>
</dbReference>